<evidence type="ECO:0000313" key="1">
    <source>
        <dbReference type="EMBL" id="KRX12218.1"/>
    </source>
</evidence>
<comment type="caution">
    <text evidence="1">The sequence shown here is derived from an EMBL/GenBank/DDBJ whole genome shotgun (WGS) entry which is preliminary data.</text>
</comment>
<proteinExistence type="predicted"/>
<dbReference type="Proteomes" id="UP000054630">
    <property type="component" value="Unassembled WGS sequence"/>
</dbReference>
<organism evidence="1 2">
    <name type="scientific">Trichinella nelsoni</name>
    <dbReference type="NCBI Taxonomy" id="6336"/>
    <lineage>
        <taxon>Eukaryota</taxon>
        <taxon>Metazoa</taxon>
        <taxon>Ecdysozoa</taxon>
        <taxon>Nematoda</taxon>
        <taxon>Enoplea</taxon>
        <taxon>Dorylaimia</taxon>
        <taxon>Trichinellida</taxon>
        <taxon>Trichinellidae</taxon>
        <taxon>Trichinella</taxon>
    </lineage>
</organism>
<reference evidence="1 2" key="1">
    <citation type="submission" date="2015-01" db="EMBL/GenBank/DDBJ databases">
        <title>Evolution of Trichinella species and genotypes.</title>
        <authorList>
            <person name="Korhonen P.K."/>
            <person name="Edoardo P."/>
            <person name="Giuseppe L.R."/>
            <person name="Gasser R.B."/>
        </authorList>
    </citation>
    <scope>NUCLEOTIDE SEQUENCE [LARGE SCALE GENOMIC DNA]</scope>
    <source>
        <strain evidence="1">ISS37</strain>
    </source>
</reference>
<keyword evidence="2" id="KW-1185">Reference proteome</keyword>
<evidence type="ECO:0000313" key="2">
    <source>
        <dbReference type="Proteomes" id="UP000054630"/>
    </source>
</evidence>
<dbReference type="EMBL" id="JYDL01000623">
    <property type="protein sequence ID" value="KRX12218.1"/>
    <property type="molecule type" value="Genomic_DNA"/>
</dbReference>
<sequence length="74" mass="8532">MVCFSNCFASQKSGLSFTTFRLFNLFPFTEVRAHLRICVVDRFAISCQDFLLLHLGFYTCFASQNSERPMDMSS</sequence>
<dbReference type="AlphaFoldDB" id="A0A0V0RD76"/>
<protein>
    <submittedName>
        <fullName evidence="1">Uncharacterized protein</fullName>
    </submittedName>
</protein>
<accession>A0A0V0RD76</accession>
<name>A0A0V0RD76_9BILA</name>
<gene>
    <name evidence="1" type="ORF">T07_8526</name>
</gene>